<keyword evidence="3" id="KW-1185">Reference proteome</keyword>
<feature type="region of interest" description="Disordered" evidence="1">
    <location>
        <begin position="1"/>
        <end position="79"/>
    </location>
</feature>
<dbReference type="EMBL" id="JBBGZA010000001">
    <property type="protein sequence ID" value="MEJ5094769.1"/>
    <property type="molecule type" value="Genomic_DNA"/>
</dbReference>
<evidence type="ECO:0000256" key="1">
    <source>
        <dbReference type="SAM" id="MobiDB-lite"/>
    </source>
</evidence>
<reference evidence="2 3" key="1">
    <citation type="submission" date="2023-12" db="EMBL/GenBank/DDBJ databases">
        <title>Gut-associated functions are favored during microbiome assembly across C. elegans life.</title>
        <authorList>
            <person name="Zimmermann J."/>
        </authorList>
    </citation>
    <scope>NUCLEOTIDE SEQUENCE [LARGE SCALE GENOMIC DNA]</scope>
    <source>
        <strain evidence="2 3">JUb134</strain>
    </source>
</reference>
<sequence length="79" mass="8527">MENPRTESARIHDDHAVIDAAQAEDTPATASSAGGNLQREVASQNEVAEALDPEAITRPKKDDAIHNDQARRNQRAPDA</sequence>
<dbReference type="Proteomes" id="UP001380365">
    <property type="component" value="Unassembled WGS sequence"/>
</dbReference>
<protein>
    <submittedName>
        <fullName evidence="2">Uncharacterized protein</fullName>
    </submittedName>
</protein>
<evidence type="ECO:0000313" key="2">
    <source>
        <dbReference type="EMBL" id="MEJ5094769.1"/>
    </source>
</evidence>
<evidence type="ECO:0000313" key="3">
    <source>
        <dbReference type="Proteomes" id="UP001380365"/>
    </source>
</evidence>
<feature type="compositionally biased region" description="Polar residues" evidence="1">
    <location>
        <begin position="28"/>
        <end position="46"/>
    </location>
</feature>
<gene>
    <name evidence="2" type="ORF">WH159_09495</name>
</gene>
<dbReference type="RefSeq" id="WP_132884210.1">
    <property type="nucleotide sequence ID" value="NZ_JBBGZA010000001.1"/>
</dbReference>
<organism evidence="2 3">
    <name type="scientific">Sphingomonas molluscorum</name>
    <dbReference type="NCBI Taxonomy" id="418184"/>
    <lineage>
        <taxon>Bacteria</taxon>
        <taxon>Pseudomonadati</taxon>
        <taxon>Pseudomonadota</taxon>
        <taxon>Alphaproteobacteria</taxon>
        <taxon>Sphingomonadales</taxon>
        <taxon>Sphingomonadaceae</taxon>
        <taxon>Sphingomonas</taxon>
    </lineage>
</organism>
<accession>A0ABU8Q4W0</accession>
<feature type="compositionally biased region" description="Basic and acidic residues" evidence="1">
    <location>
        <begin position="55"/>
        <end position="79"/>
    </location>
</feature>
<proteinExistence type="predicted"/>
<feature type="compositionally biased region" description="Basic and acidic residues" evidence="1">
    <location>
        <begin position="1"/>
        <end position="17"/>
    </location>
</feature>
<comment type="caution">
    <text evidence="2">The sequence shown here is derived from an EMBL/GenBank/DDBJ whole genome shotgun (WGS) entry which is preliminary data.</text>
</comment>
<name>A0ABU8Q4W0_9SPHN</name>